<keyword evidence="2" id="KW-0812">Transmembrane</keyword>
<evidence type="ECO:0000256" key="2">
    <source>
        <dbReference type="SAM" id="Phobius"/>
    </source>
</evidence>
<name>A0ABP0RGA9_9DINO</name>
<keyword evidence="3" id="KW-0732">Signal</keyword>
<gene>
    <name evidence="4" type="ORF">CCMP2556_LOCUS47122</name>
</gene>
<reference evidence="4 5" key="1">
    <citation type="submission" date="2024-02" db="EMBL/GenBank/DDBJ databases">
        <authorList>
            <person name="Chen Y."/>
            <person name="Shah S."/>
            <person name="Dougan E. K."/>
            <person name="Thang M."/>
            <person name="Chan C."/>
        </authorList>
    </citation>
    <scope>NUCLEOTIDE SEQUENCE [LARGE SCALE GENOMIC DNA]</scope>
</reference>
<evidence type="ECO:0000256" key="1">
    <source>
        <dbReference type="SAM" id="MobiDB-lite"/>
    </source>
</evidence>
<feature type="transmembrane region" description="Helical" evidence="2">
    <location>
        <begin position="551"/>
        <end position="579"/>
    </location>
</feature>
<keyword evidence="5" id="KW-1185">Reference proteome</keyword>
<feature type="region of interest" description="Disordered" evidence="1">
    <location>
        <begin position="853"/>
        <end position="882"/>
    </location>
</feature>
<keyword evidence="2" id="KW-0472">Membrane</keyword>
<feature type="signal peptide" evidence="3">
    <location>
        <begin position="1"/>
        <end position="22"/>
    </location>
</feature>
<feature type="region of interest" description="Disordered" evidence="1">
    <location>
        <begin position="936"/>
        <end position="960"/>
    </location>
</feature>
<evidence type="ECO:0008006" key="6">
    <source>
        <dbReference type="Google" id="ProtNLM"/>
    </source>
</evidence>
<dbReference type="EMBL" id="CAXAMN010025984">
    <property type="protein sequence ID" value="CAK9099614.1"/>
    <property type="molecule type" value="Genomic_DNA"/>
</dbReference>
<feature type="chain" id="PRO_5047202362" description="H(+)-exporting diphosphatase" evidence="3">
    <location>
        <begin position="23"/>
        <end position="988"/>
    </location>
</feature>
<feature type="transmembrane region" description="Helical" evidence="2">
    <location>
        <begin position="795"/>
        <end position="815"/>
    </location>
</feature>
<evidence type="ECO:0000256" key="3">
    <source>
        <dbReference type="SAM" id="SignalP"/>
    </source>
</evidence>
<keyword evidence="2" id="KW-1133">Transmembrane helix</keyword>
<feature type="transmembrane region" description="Helical" evidence="2">
    <location>
        <begin position="214"/>
        <end position="242"/>
    </location>
</feature>
<feature type="region of interest" description="Disordered" evidence="1">
    <location>
        <begin position="42"/>
        <end position="82"/>
    </location>
</feature>
<dbReference type="Proteomes" id="UP001642484">
    <property type="component" value="Unassembled WGS sequence"/>
</dbReference>
<comment type="caution">
    <text evidence="4">The sequence shown here is derived from an EMBL/GenBank/DDBJ whole genome shotgun (WGS) entry which is preliminary data.</text>
</comment>
<evidence type="ECO:0000313" key="5">
    <source>
        <dbReference type="Proteomes" id="UP001642484"/>
    </source>
</evidence>
<proteinExistence type="predicted"/>
<sequence>MRRRPFVLALCLHAFCVEAAESQPSGDLLDERRRSKHFLQKSLVQSHHKPQSEETKTLQDSAQRKRLSASGQQSLRSGRDGFEEEREFIDEFSSEETPPTKAGWDGAGFCPNCFPENGTGGSRPSVSDFPSQPSDFQSIQPTHYLKEKLVGSLLRRHRRLQAQGCPSEDLLNAMNDETCSIVNEIARTDRGSYAGQTTSFDAFLVLADCGYMSYLIWGAIGGTLSGMGPGALAILGIVLMCWPIGACKVLCRCCRRCCCRCCREAPEVRSIGKVKKTLILLLSVAGVGGMAVLPLAGVMGNLKEGPSLYQDADCAARLFLKSALGDTAAIGSSGSVAVTTEPPQGANSTRRLQASFMGLAEAYQQVQAVSTAVTSLASTAAQAASQDGGATASIQESAALLRLIQDSLGNQITVDGFTCQFCQSCCGSQADLVPQLLSKVEGGNVGSVVSLHDDFQEETGSRITALRNAATTAGNAIALLQTSVEAGPVPAVILGAEFFNDSTLELVGMAFEFGAVPVAGIGILFIFYSLHWCCCLRRCKIDRKDHPAPQWAAFGWCGGCLGAFLGAGLSLASFAHAFVSMEMCIMMESMGTTEGITRFVFLGLDGSSAEAVAARSASLACTGDVTGGRDLYPLLGLSVPVQGLSTMQTELANVLSMDFSTILAEYQTLSNQAAVPQTDAPADPSAAAYTCYTWVSASQAPSSSSCDWPTFQTNMQTLVQLAFQTGQDISNELPVLSQSGGAWDNMQAELQAVVSLQSLADLQSGLDCQQVFDDWQVAQDQVCGGLATKNSDIGFGWMLAGACGFLGALGQYWIWRLLKDNRCLYLDEHEDLKPKGCRRLFCCLCATSLGDDNDEGKPDVEEPVSNEPSSQPGSKKGGAKTSVASQRIVERFLETPDAAIENNVGTFLDNEIFPAYDPVFTTMAVGERVASWKALEKEKQSRGDAEVPDPGEAPTDPASLLADYGECGADGVPLLLNVFIKTQIFQTP</sequence>
<feature type="transmembrane region" description="Helical" evidence="2">
    <location>
        <begin position="506"/>
        <end position="530"/>
    </location>
</feature>
<feature type="compositionally biased region" description="Basic and acidic residues" evidence="1">
    <location>
        <begin position="936"/>
        <end position="945"/>
    </location>
</feature>
<evidence type="ECO:0000313" key="4">
    <source>
        <dbReference type="EMBL" id="CAK9099614.1"/>
    </source>
</evidence>
<protein>
    <recommendedName>
        <fullName evidence="6">H(+)-exporting diphosphatase</fullName>
    </recommendedName>
</protein>
<organism evidence="4 5">
    <name type="scientific">Durusdinium trenchii</name>
    <dbReference type="NCBI Taxonomy" id="1381693"/>
    <lineage>
        <taxon>Eukaryota</taxon>
        <taxon>Sar</taxon>
        <taxon>Alveolata</taxon>
        <taxon>Dinophyceae</taxon>
        <taxon>Suessiales</taxon>
        <taxon>Symbiodiniaceae</taxon>
        <taxon>Durusdinium</taxon>
    </lineage>
</organism>
<feature type="transmembrane region" description="Helical" evidence="2">
    <location>
        <begin position="278"/>
        <end position="300"/>
    </location>
</feature>
<accession>A0ABP0RGA9</accession>